<evidence type="ECO:0000256" key="3">
    <source>
        <dbReference type="ARBA" id="ARBA00022555"/>
    </source>
</evidence>
<dbReference type="InterPro" id="IPR002318">
    <property type="entry name" value="Ala-tRNA-lgiase_IIc"/>
</dbReference>
<keyword evidence="10 14" id="KW-0648">Protein biosynthesis</keyword>
<keyword evidence="5 14" id="KW-0479">Metal-binding</keyword>
<dbReference type="eggNOG" id="COG0013">
    <property type="taxonomic scope" value="Bacteria"/>
</dbReference>
<comment type="catalytic activity">
    <reaction evidence="13 14">
        <text>tRNA(Ala) + L-alanine + ATP = L-alanyl-tRNA(Ala) + AMP + diphosphate</text>
        <dbReference type="Rhea" id="RHEA:12540"/>
        <dbReference type="Rhea" id="RHEA-COMP:9657"/>
        <dbReference type="Rhea" id="RHEA-COMP:9923"/>
        <dbReference type="ChEBI" id="CHEBI:30616"/>
        <dbReference type="ChEBI" id="CHEBI:33019"/>
        <dbReference type="ChEBI" id="CHEBI:57972"/>
        <dbReference type="ChEBI" id="CHEBI:78442"/>
        <dbReference type="ChEBI" id="CHEBI:78497"/>
        <dbReference type="ChEBI" id="CHEBI:456215"/>
        <dbReference type="EC" id="6.1.1.7"/>
    </reaction>
</comment>
<dbReference type="PANTHER" id="PTHR11777">
    <property type="entry name" value="ALANYL-TRNA SYNTHETASE"/>
    <property type="match status" value="1"/>
</dbReference>
<dbReference type="SMART" id="SM00863">
    <property type="entry name" value="tRNA_SAD"/>
    <property type="match status" value="1"/>
</dbReference>
<dbReference type="Gene3D" id="3.30.54.20">
    <property type="match status" value="1"/>
</dbReference>
<dbReference type="FunFam" id="2.40.30.130:FF:000001">
    <property type="entry name" value="Alanine--tRNA ligase"/>
    <property type="match status" value="1"/>
</dbReference>
<dbReference type="PROSITE" id="PS50860">
    <property type="entry name" value="AA_TRNA_LIGASE_II_ALA"/>
    <property type="match status" value="1"/>
</dbReference>
<feature type="binding site" evidence="14">
    <location>
        <position position="671"/>
    </location>
    <ligand>
        <name>Zn(2+)</name>
        <dbReference type="ChEBI" id="CHEBI:29105"/>
    </ligand>
</feature>
<evidence type="ECO:0000256" key="10">
    <source>
        <dbReference type="ARBA" id="ARBA00022917"/>
    </source>
</evidence>
<proteinExistence type="inferred from homology"/>
<dbReference type="CDD" id="cd00673">
    <property type="entry name" value="AlaRS_core"/>
    <property type="match status" value="1"/>
</dbReference>
<dbReference type="FunFam" id="3.10.310.40:FF:000001">
    <property type="entry name" value="Alanine--tRNA ligase"/>
    <property type="match status" value="1"/>
</dbReference>
<dbReference type="Pfam" id="PF02272">
    <property type="entry name" value="DHHA1"/>
    <property type="match status" value="1"/>
</dbReference>
<dbReference type="SUPFAM" id="SSF101353">
    <property type="entry name" value="Putative anticodon-binding domain of alanyl-tRNA synthetase (AlaRS)"/>
    <property type="match status" value="1"/>
</dbReference>
<dbReference type="GO" id="GO:0002161">
    <property type="term" value="F:aminoacyl-tRNA deacylase activity"/>
    <property type="evidence" value="ECO:0007669"/>
    <property type="project" value="TreeGrafter"/>
</dbReference>
<dbReference type="Pfam" id="PF07973">
    <property type="entry name" value="tRNA_SAD"/>
    <property type="match status" value="1"/>
</dbReference>
<protein>
    <recommendedName>
        <fullName evidence="14">Alanine--tRNA ligase</fullName>
        <ecNumber evidence="14">6.1.1.7</ecNumber>
    </recommendedName>
    <alternativeName>
        <fullName evidence="14">Alanyl-tRNA synthetase</fullName>
        <shortName evidence="14">AlaRS</shortName>
    </alternativeName>
</protein>
<keyword evidence="11 14" id="KW-0030">Aminoacyl-tRNA synthetase</keyword>
<dbReference type="HOGENOM" id="CLU_004485_1_1_9"/>
<keyword evidence="6 14" id="KW-0547">Nucleotide-binding</keyword>
<keyword evidence="14" id="KW-0963">Cytoplasm</keyword>
<dbReference type="InterPro" id="IPR023033">
    <property type="entry name" value="Ala_tRNA_ligase_euk/bac"/>
</dbReference>
<dbReference type="InterPro" id="IPR018163">
    <property type="entry name" value="Thr/Ala-tRNA-synth_IIc_edit"/>
</dbReference>
<comment type="similarity">
    <text evidence="2 14">Belongs to the class-II aminoacyl-tRNA synthetase family.</text>
</comment>
<feature type="binding site" evidence="14">
    <location>
        <position position="565"/>
    </location>
    <ligand>
        <name>Zn(2+)</name>
        <dbReference type="ChEBI" id="CHEBI:29105"/>
    </ligand>
</feature>
<dbReference type="InterPro" id="IPR003156">
    <property type="entry name" value="DHHA1_dom"/>
</dbReference>
<dbReference type="PANTHER" id="PTHR11777:SF9">
    <property type="entry name" value="ALANINE--TRNA LIGASE, CYTOPLASMIC"/>
    <property type="match status" value="1"/>
</dbReference>
<feature type="domain" description="Alanyl-transfer RNA synthetases family profile" evidence="16">
    <location>
        <begin position="4"/>
        <end position="710"/>
    </location>
</feature>
<dbReference type="Gene3D" id="6.10.250.550">
    <property type="match status" value="1"/>
</dbReference>
<evidence type="ECO:0000256" key="8">
    <source>
        <dbReference type="ARBA" id="ARBA00022840"/>
    </source>
</evidence>
<accession>E0NN14</accession>
<evidence type="ECO:0000256" key="15">
    <source>
        <dbReference type="SAM" id="Coils"/>
    </source>
</evidence>
<evidence type="ECO:0000256" key="1">
    <source>
        <dbReference type="ARBA" id="ARBA00004496"/>
    </source>
</evidence>
<comment type="subcellular location">
    <subcellularLocation>
        <location evidence="1 14">Cytoplasm</location>
    </subcellularLocation>
</comment>
<dbReference type="Gene3D" id="3.30.930.10">
    <property type="entry name" value="Bira Bifunctional Protein, Domain 2"/>
    <property type="match status" value="1"/>
</dbReference>
<sequence>MKNLGLHEIRKEFLEFFKSKDHLILKSFPLIPKQDKSLLLIGAGMAPMKKYFTGELTPPSKRVSTCQKCIRTGDIENVGLTDRHATFFEMLGNFSFGDYFKHEAISWAWEFLTEHLELPKDKLWVTVFYEDEEAYKIWRDEIHIPEERIVKMGKEDNFWELEVGPSGPCSEIYVDRGEEYGCGDPDCKPGCECDRFIEVWNLVFTQFDKDEAGVYHPLAHPNIDTGMGLERIATVLQNTNNIFEIDAIKNIIEKIEELSNYKYKTDNKKDISVRVITDHARAMTFMISDTVRPSNEGRGYVLRRLIRRAARHGRLLGIKRAFLSEIADLIIDSWSVEYDDLKENREKIKEVIRIEEEKFLETIDQGMNILNSYLEELDKENTKVLPGDKAFKLYDTYGFPIDLTIEILEDSGYEVDRKGFDENMEEQRRRARESRDHDQIGWTSKESEHYYEDLNTEFTGYSDDESDSKIVRIVLNGEVVDSACEGQRAIFVLDKTPFYGEGGGQVGDIGTVTSDNFEIDIIDTKKTSKGIVLMIGDVTAGIAKVGSDVHTEIDVERRNNIRRNHSVTHLLHKALKEVLGNHVNQAGSLVRDDYMRFDFTHFEAISQEDLKKIEEIVNKEIFRALPVETIITNPKEAAELGAVGLFEEKYGDIVRVVKMGDFSIELCGGTHVKNTSEIGMFKILQEGGISSGVRRVECITGPAVYKYLNENIEQIDRISKLVKANKSEIEHKIETTQNELKEAQKEIEIIKKDKAKSEVDNVLDTKFEIDGGFGLVYKFENMDVSTLRDLADTVKDKLGSAVVVFSTVNEGKLNFVAAASNEISKKYNAGSIVREVAKICGGSGGGRPTMATAGASDLTKVDEALNFAKKLLTE</sequence>
<dbReference type="OrthoDB" id="9803884at2"/>
<dbReference type="InterPro" id="IPR045864">
    <property type="entry name" value="aa-tRNA-synth_II/BPL/LPL"/>
</dbReference>
<keyword evidence="3 14" id="KW-0820">tRNA-binding</keyword>
<comment type="cofactor">
    <cofactor evidence="14">
        <name>Zn(2+)</name>
        <dbReference type="ChEBI" id="CHEBI:29105"/>
    </cofactor>
    <text evidence="14">Binds 1 zinc ion per subunit.</text>
</comment>
<evidence type="ECO:0000256" key="9">
    <source>
        <dbReference type="ARBA" id="ARBA00022884"/>
    </source>
</evidence>
<dbReference type="InterPro" id="IPR050058">
    <property type="entry name" value="Ala-tRNA_ligase"/>
</dbReference>
<dbReference type="InterPro" id="IPR018162">
    <property type="entry name" value="Ala-tRNA-ligase_IIc_anticod-bd"/>
</dbReference>
<evidence type="ECO:0000256" key="7">
    <source>
        <dbReference type="ARBA" id="ARBA00022833"/>
    </source>
</evidence>
<dbReference type="GO" id="GO:0000049">
    <property type="term" value="F:tRNA binding"/>
    <property type="evidence" value="ECO:0007669"/>
    <property type="project" value="UniProtKB-KW"/>
</dbReference>
<dbReference type="InterPro" id="IPR018165">
    <property type="entry name" value="Ala-tRNA-synth_IIc_core"/>
</dbReference>
<dbReference type="EC" id="6.1.1.7" evidence="14"/>
<comment type="caution">
    <text evidence="17">The sequence shown here is derived from an EMBL/GenBank/DDBJ whole genome shotgun (WGS) entry which is preliminary data.</text>
</comment>
<dbReference type="Gene3D" id="3.10.310.40">
    <property type="match status" value="1"/>
</dbReference>
<dbReference type="FunFam" id="3.30.980.10:FF:000004">
    <property type="entry name" value="Alanine--tRNA ligase, cytoplasmic"/>
    <property type="match status" value="1"/>
</dbReference>
<evidence type="ECO:0000256" key="4">
    <source>
        <dbReference type="ARBA" id="ARBA00022598"/>
    </source>
</evidence>
<dbReference type="FunFam" id="3.30.54.20:FF:000001">
    <property type="entry name" value="Alanine--tRNA ligase"/>
    <property type="match status" value="1"/>
</dbReference>
<evidence type="ECO:0000256" key="14">
    <source>
        <dbReference type="HAMAP-Rule" id="MF_00036"/>
    </source>
</evidence>
<dbReference type="InterPro" id="IPR012947">
    <property type="entry name" value="tRNA_SAD"/>
</dbReference>
<evidence type="ECO:0000256" key="11">
    <source>
        <dbReference type="ARBA" id="ARBA00023146"/>
    </source>
</evidence>
<feature type="binding site" evidence="14">
    <location>
        <position position="667"/>
    </location>
    <ligand>
        <name>Zn(2+)</name>
        <dbReference type="ChEBI" id="CHEBI:29105"/>
    </ligand>
</feature>
<evidence type="ECO:0000256" key="13">
    <source>
        <dbReference type="ARBA" id="ARBA00048300"/>
    </source>
</evidence>
<evidence type="ECO:0000259" key="16">
    <source>
        <dbReference type="PROSITE" id="PS50860"/>
    </source>
</evidence>
<reference evidence="17 18" key="1">
    <citation type="submission" date="2010-07" db="EMBL/GenBank/DDBJ databases">
        <authorList>
            <person name="Muzny D."/>
            <person name="Qin X."/>
            <person name="Deng J."/>
            <person name="Jiang H."/>
            <person name="Liu Y."/>
            <person name="Qu J."/>
            <person name="Song X.-Z."/>
            <person name="Zhang L."/>
            <person name="Thornton R."/>
            <person name="Coyle M."/>
            <person name="Francisco L."/>
            <person name="Jackson L."/>
            <person name="Javaid M."/>
            <person name="Korchina V."/>
            <person name="Kovar C."/>
            <person name="Mata R."/>
            <person name="Mathew T."/>
            <person name="Ngo R."/>
            <person name="Nguyen L."/>
            <person name="Nguyen N."/>
            <person name="Okwuonu G."/>
            <person name="Ongeri F."/>
            <person name="Pham C."/>
            <person name="Simmons D."/>
            <person name="Wilczek-Boney K."/>
            <person name="Hale W."/>
            <person name="Jakkamsetti A."/>
            <person name="Pham P."/>
            <person name="Ruth R."/>
            <person name="San Lucas F."/>
            <person name="Warren J."/>
            <person name="Zhang J."/>
            <person name="Zhao Z."/>
            <person name="Zhou C."/>
            <person name="Zhu D."/>
            <person name="Lee S."/>
            <person name="Bess C."/>
            <person name="Blankenburg K."/>
            <person name="Forbes L."/>
            <person name="Fu Q."/>
            <person name="Gubbala S."/>
            <person name="Hirani K."/>
            <person name="Jayaseelan J.C."/>
            <person name="Lara F."/>
            <person name="Munidasa M."/>
            <person name="Palculict T."/>
            <person name="Patil S."/>
            <person name="Pu L.-L."/>
            <person name="Saada N."/>
            <person name="Tang L."/>
            <person name="Weissenberger G."/>
            <person name="Zhu Y."/>
            <person name="Hemphill L."/>
            <person name="Shang Y."/>
            <person name="Youmans B."/>
            <person name="Ayvaz T."/>
            <person name="Ross M."/>
            <person name="Santibanez J."/>
            <person name="Aqrawi P."/>
            <person name="Gross S."/>
            <person name="Joshi V."/>
            <person name="Fowler G."/>
            <person name="Nazareth L."/>
            <person name="Reid J."/>
            <person name="Worley K."/>
            <person name="Petrosino J."/>
            <person name="Highlander S."/>
            <person name="Gibbs R."/>
        </authorList>
    </citation>
    <scope>NUCLEOTIDE SEQUENCE [LARGE SCALE GENOMIC DNA]</scope>
    <source>
        <strain evidence="17 18">ATCC BAA-1640</strain>
    </source>
</reference>
<keyword evidence="18" id="KW-1185">Reference proteome</keyword>
<dbReference type="AlphaFoldDB" id="E0NN14"/>
<dbReference type="GO" id="GO:0006419">
    <property type="term" value="P:alanyl-tRNA aminoacylation"/>
    <property type="evidence" value="ECO:0007669"/>
    <property type="project" value="UniProtKB-UniRule"/>
</dbReference>
<dbReference type="RefSeq" id="WP_008902328.1">
    <property type="nucleotide sequence ID" value="NZ_GL397071.1"/>
</dbReference>
<feature type="coiled-coil region" evidence="15">
    <location>
        <begin position="726"/>
        <end position="760"/>
    </location>
</feature>
<keyword evidence="8 14" id="KW-0067">ATP-binding</keyword>
<feature type="coiled-coil region" evidence="15">
    <location>
        <begin position="331"/>
        <end position="358"/>
    </location>
</feature>
<dbReference type="InterPro" id="IPR009000">
    <property type="entry name" value="Transl_B-barrel_sf"/>
</dbReference>
<keyword evidence="15" id="KW-0175">Coiled coil</keyword>
<keyword evidence="7 14" id="KW-0862">Zinc</keyword>
<dbReference type="Gene3D" id="3.30.980.10">
    <property type="entry name" value="Threonyl-trna Synthetase, Chain A, domain 2"/>
    <property type="match status" value="1"/>
</dbReference>
<evidence type="ECO:0000256" key="6">
    <source>
        <dbReference type="ARBA" id="ARBA00022741"/>
    </source>
</evidence>
<name>E0NN14_9FIRM</name>
<gene>
    <name evidence="14 17" type="primary">alaS</name>
    <name evidence="17" type="ORF">HMPREF9225_1553</name>
</gene>
<dbReference type="PRINTS" id="PR00980">
    <property type="entry name" value="TRNASYNTHALA"/>
</dbReference>
<evidence type="ECO:0000256" key="2">
    <source>
        <dbReference type="ARBA" id="ARBA00008226"/>
    </source>
</evidence>
<dbReference type="GO" id="GO:0140096">
    <property type="term" value="F:catalytic activity, acting on a protein"/>
    <property type="evidence" value="ECO:0007669"/>
    <property type="project" value="UniProtKB-ARBA"/>
</dbReference>
<keyword evidence="9 14" id="KW-0694">RNA-binding</keyword>
<evidence type="ECO:0000256" key="5">
    <source>
        <dbReference type="ARBA" id="ARBA00022723"/>
    </source>
</evidence>
<dbReference type="SUPFAM" id="SSF50447">
    <property type="entry name" value="Translation proteins"/>
    <property type="match status" value="1"/>
</dbReference>
<evidence type="ECO:0000256" key="12">
    <source>
        <dbReference type="ARBA" id="ARBA00024779"/>
    </source>
</evidence>
<dbReference type="GO" id="GO:0008270">
    <property type="term" value="F:zinc ion binding"/>
    <property type="evidence" value="ECO:0007669"/>
    <property type="project" value="UniProtKB-UniRule"/>
</dbReference>
<dbReference type="Proteomes" id="UP000003280">
    <property type="component" value="Unassembled WGS sequence"/>
</dbReference>
<dbReference type="SUPFAM" id="SSF55681">
    <property type="entry name" value="Class II aaRS and biotin synthetases"/>
    <property type="match status" value="1"/>
</dbReference>
<dbReference type="Gene3D" id="2.40.30.130">
    <property type="match status" value="1"/>
</dbReference>
<dbReference type="Pfam" id="PF01411">
    <property type="entry name" value="tRNA-synt_2c"/>
    <property type="match status" value="1"/>
</dbReference>
<dbReference type="GO" id="GO:0005524">
    <property type="term" value="F:ATP binding"/>
    <property type="evidence" value="ECO:0007669"/>
    <property type="project" value="UniProtKB-UniRule"/>
</dbReference>
<evidence type="ECO:0000313" key="17">
    <source>
        <dbReference type="EMBL" id="EFM24687.1"/>
    </source>
</evidence>
<dbReference type="FunFam" id="3.30.930.10:FF:000004">
    <property type="entry name" value="Alanine--tRNA ligase"/>
    <property type="match status" value="1"/>
</dbReference>
<dbReference type="NCBIfam" id="TIGR00344">
    <property type="entry name" value="alaS"/>
    <property type="match status" value="1"/>
</dbReference>
<dbReference type="GO" id="GO:0005829">
    <property type="term" value="C:cytosol"/>
    <property type="evidence" value="ECO:0007669"/>
    <property type="project" value="TreeGrafter"/>
</dbReference>
<comment type="domain">
    <text evidence="14">Consists of three domains; the N-terminal catalytic domain, the editing domain and the C-terminal C-Ala domain. The editing domain removes incorrectly charged amino acids, while the C-Ala domain, along with tRNA(Ala), serves as a bridge to cooperatively bring together the editing and aminoacylation centers thus stimulating deacylation of misacylated tRNAs.</text>
</comment>
<dbReference type="EMBL" id="AEEH01000048">
    <property type="protein sequence ID" value="EFM24687.1"/>
    <property type="molecule type" value="Genomic_DNA"/>
</dbReference>
<keyword evidence="4 14" id="KW-0436">Ligase</keyword>
<organism evidence="17 18">
    <name type="scientific">Peptoniphilus duerdenii ATCC BAA-1640</name>
    <dbReference type="NCBI Taxonomy" id="862517"/>
    <lineage>
        <taxon>Bacteria</taxon>
        <taxon>Bacillati</taxon>
        <taxon>Bacillota</taxon>
        <taxon>Tissierellia</taxon>
        <taxon>Tissierellales</taxon>
        <taxon>Peptoniphilaceae</taxon>
        <taxon>Peptoniphilus</taxon>
    </lineage>
</organism>
<feature type="binding site" evidence="14">
    <location>
        <position position="569"/>
    </location>
    <ligand>
        <name>Zn(2+)</name>
        <dbReference type="ChEBI" id="CHEBI:29105"/>
    </ligand>
</feature>
<dbReference type="HAMAP" id="MF_00036_B">
    <property type="entry name" value="Ala_tRNA_synth_B"/>
    <property type="match status" value="1"/>
</dbReference>
<dbReference type="InterPro" id="IPR018164">
    <property type="entry name" value="Ala-tRNA-synth_IIc_N"/>
</dbReference>
<dbReference type="STRING" id="862517.HMPREF9225_1553"/>
<evidence type="ECO:0000313" key="18">
    <source>
        <dbReference type="Proteomes" id="UP000003280"/>
    </source>
</evidence>
<dbReference type="GO" id="GO:0016740">
    <property type="term" value="F:transferase activity"/>
    <property type="evidence" value="ECO:0007669"/>
    <property type="project" value="UniProtKB-ARBA"/>
</dbReference>
<comment type="function">
    <text evidence="12 14">Catalyzes the attachment of alanine to tRNA(Ala) in a two-step reaction: alanine is first activated by ATP to form Ala-AMP and then transferred to the acceptor end of tRNA(Ala). Also edits incorrectly charged Ser-tRNA(Ala) and Gly-tRNA(Ala) via its editing domain.</text>
</comment>
<dbReference type="SUPFAM" id="SSF55186">
    <property type="entry name" value="ThrRS/AlaRS common domain"/>
    <property type="match status" value="1"/>
</dbReference>
<dbReference type="GO" id="GO:0004813">
    <property type="term" value="F:alanine-tRNA ligase activity"/>
    <property type="evidence" value="ECO:0007669"/>
    <property type="project" value="UniProtKB-UniRule"/>
</dbReference>